<feature type="transmembrane region" description="Helical" evidence="1">
    <location>
        <begin position="463"/>
        <end position="490"/>
    </location>
</feature>
<protein>
    <submittedName>
        <fullName evidence="2">UPF0481 protein</fullName>
    </submittedName>
</protein>
<dbReference type="PANTHER" id="PTHR31170">
    <property type="entry name" value="BNAC04G53230D PROTEIN"/>
    <property type="match status" value="1"/>
</dbReference>
<evidence type="ECO:0000313" key="2">
    <source>
        <dbReference type="EMBL" id="OAY74071.1"/>
    </source>
</evidence>
<gene>
    <name evidence="2" type="ORF">ACMD2_26171</name>
</gene>
<accession>A0A199VB14</accession>
<feature type="transmembrane region" description="Helical" evidence="1">
    <location>
        <begin position="132"/>
        <end position="151"/>
    </location>
</feature>
<evidence type="ECO:0000313" key="3">
    <source>
        <dbReference type="Proteomes" id="UP000092600"/>
    </source>
</evidence>
<dbReference type="Proteomes" id="UP000092600">
    <property type="component" value="Unassembled WGS sequence"/>
</dbReference>
<dbReference type="EMBL" id="LSRQ01002511">
    <property type="protein sequence ID" value="OAY74071.1"/>
    <property type="molecule type" value="Genomic_DNA"/>
</dbReference>
<dbReference type="STRING" id="4615.A0A199VB14"/>
<dbReference type="PANTHER" id="PTHR31170:SF18">
    <property type="entry name" value="(WILD MALAYSIAN BANANA) HYPOTHETICAL PROTEIN"/>
    <property type="match status" value="1"/>
</dbReference>
<organism evidence="2 3">
    <name type="scientific">Ananas comosus</name>
    <name type="common">Pineapple</name>
    <name type="synonym">Ananas ananas</name>
    <dbReference type="NCBI Taxonomy" id="4615"/>
    <lineage>
        <taxon>Eukaryota</taxon>
        <taxon>Viridiplantae</taxon>
        <taxon>Streptophyta</taxon>
        <taxon>Embryophyta</taxon>
        <taxon>Tracheophyta</taxon>
        <taxon>Spermatophyta</taxon>
        <taxon>Magnoliopsida</taxon>
        <taxon>Liliopsida</taxon>
        <taxon>Poales</taxon>
        <taxon>Bromeliaceae</taxon>
        <taxon>Bromelioideae</taxon>
        <taxon>Ananas</taxon>
    </lineage>
</organism>
<proteinExistence type="predicted"/>
<keyword evidence="1" id="KW-0472">Membrane</keyword>
<reference evidence="2 3" key="1">
    <citation type="journal article" date="2016" name="DNA Res.">
        <title>The draft genome of MD-2 pineapple using hybrid error correction of long reads.</title>
        <authorList>
            <person name="Redwan R.M."/>
            <person name="Saidin A."/>
            <person name="Kumar S.V."/>
        </authorList>
    </citation>
    <scope>NUCLEOTIDE SEQUENCE [LARGE SCALE GENOMIC DNA]</scope>
    <source>
        <strain evidence="3">cv. MD2</strain>
        <tissue evidence="2">Leaf</tissue>
    </source>
</reference>
<dbReference type="AlphaFoldDB" id="A0A199VB14"/>
<comment type="caution">
    <text evidence="2">The sequence shown here is derived from an EMBL/GenBank/DDBJ whole genome shotgun (WGS) entry which is preliminary data.</text>
</comment>
<sequence>MTGGESSREADEELDELESSMTRELNYYWSLSETYDEGSNVCSIHRVPPNIRDVDRNAYVPITLSVGPYYHGHSALQAMEKAKWDCLDYILKLNREVELQDYVMAIERLEEPARKCYSEEIKMDSKQFLQMLLLDGCFILVYLYGLVGFLGPVTEVRAMIADHQKVMKETGENDVAELEHEMGTQHEVQNTSDQIGPLYNSCFTHDLLLLENQIPFFVVQRIYDLLSSSSMVTPSLTNNITKQMEVMLRPSQKTEEDHRYQERATPLEYLLYFGRKYLKLGNKLDKNVENSSVNRQSDLLLVGQQRWRRAVQYHEAGVEFKIKEFDEHNPHSLLDIEYSNGVVGIPCLPIDENTVCVFRNLIAFEQTCPRFGNDITAYIFFMSQLISTPNDVTLLAQRGIIVHQLRRDAEVSSLFTKLNKDVVFDFNGKYYLKSMFSALEAHYQSRLNRWVAWLRNNHFSNPWLALGVLAATIVLFCTLVQTLIAVLSYVKPP</sequence>
<dbReference type="Pfam" id="PF03140">
    <property type="entry name" value="DUF247"/>
    <property type="match status" value="1"/>
</dbReference>
<keyword evidence="1" id="KW-1133">Transmembrane helix</keyword>
<keyword evidence="1" id="KW-0812">Transmembrane</keyword>
<evidence type="ECO:0000256" key="1">
    <source>
        <dbReference type="SAM" id="Phobius"/>
    </source>
</evidence>
<dbReference type="InterPro" id="IPR004158">
    <property type="entry name" value="DUF247_pln"/>
</dbReference>
<name>A0A199VB14_ANACO</name>